<feature type="transmembrane region" description="Helical" evidence="1">
    <location>
        <begin position="81"/>
        <end position="101"/>
    </location>
</feature>
<dbReference type="AlphaFoldDB" id="A0A8D8T6N3"/>
<evidence type="ECO:0000313" key="2">
    <source>
        <dbReference type="EMBL" id="CAG6680392.1"/>
    </source>
</evidence>
<sequence length="102" mass="11750">MENALYISGTTSPSRLYVCDSPIKNFVLLKFFECTSAQVNAAFHYTCALTHASHVGADPHGIVFFVFVSLSIYKMLIFCDVFFKFFFLYFCKTFYIIIGIFY</sequence>
<reference evidence="2" key="1">
    <citation type="submission" date="2021-05" db="EMBL/GenBank/DDBJ databases">
        <authorList>
            <person name="Alioto T."/>
            <person name="Alioto T."/>
            <person name="Gomez Garrido J."/>
        </authorList>
    </citation>
    <scope>NUCLEOTIDE SEQUENCE</scope>
</reference>
<accession>A0A8D8T6N3</accession>
<proteinExistence type="predicted"/>
<organism evidence="2">
    <name type="scientific">Cacopsylla melanoneura</name>
    <dbReference type="NCBI Taxonomy" id="428564"/>
    <lineage>
        <taxon>Eukaryota</taxon>
        <taxon>Metazoa</taxon>
        <taxon>Ecdysozoa</taxon>
        <taxon>Arthropoda</taxon>
        <taxon>Hexapoda</taxon>
        <taxon>Insecta</taxon>
        <taxon>Pterygota</taxon>
        <taxon>Neoptera</taxon>
        <taxon>Paraneoptera</taxon>
        <taxon>Hemiptera</taxon>
        <taxon>Sternorrhyncha</taxon>
        <taxon>Psylloidea</taxon>
        <taxon>Psyllidae</taxon>
        <taxon>Psyllinae</taxon>
        <taxon>Cacopsylla</taxon>
    </lineage>
</organism>
<keyword evidence="1" id="KW-0472">Membrane</keyword>
<name>A0A8D8T6N3_9HEMI</name>
<keyword evidence="1" id="KW-1133">Transmembrane helix</keyword>
<dbReference type="EMBL" id="HBUF01251997">
    <property type="protein sequence ID" value="CAG6680392.1"/>
    <property type="molecule type" value="Transcribed_RNA"/>
</dbReference>
<evidence type="ECO:0000256" key="1">
    <source>
        <dbReference type="SAM" id="Phobius"/>
    </source>
</evidence>
<keyword evidence="1" id="KW-0812">Transmembrane</keyword>
<protein>
    <submittedName>
        <fullName evidence="2">Uncharacterized protein</fullName>
    </submittedName>
</protein>